<reference evidence="2 3" key="1">
    <citation type="submission" date="2024-08" db="EMBL/GenBank/DDBJ databases">
        <authorList>
            <person name="Cucini C."/>
            <person name="Frati F."/>
        </authorList>
    </citation>
    <scope>NUCLEOTIDE SEQUENCE [LARGE SCALE GENOMIC DNA]</scope>
</reference>
<evidence type="ECO:0000313" key="3">
    <source>
        <dbReference type="Proteomes" id="UP001642540"/>
    </source>
</evidence>
<evidence type="ECO:0000256" key="1">
    <source>
        <dbReference type="SAM" id="Phobius"/>
    </source>
</evidence>
<feature type="transmembrane region" description="Helical" evidence="1">
    <location>
        <begin position="51"/>
        <end position="73"/>
    </location>
</feature>
<evidence type="ECO:0008006" key="4">
    <source>
        <dbReference type="Google" id="ProtNLM"/>
    </source>
</evidence>
<feature type="transmembrane region" description="Helical" evidence="1">
    <location>
        <begin position="153"/>
        <end position="175"/>
    </location>
</feature>
<feature type="transmembrane region" description="Helical" evidence="1">
    <location>
        <begin position="85"/>
        <end position="105"/>
    </location>
</feature>
<gene>
    <name evidence="2" type="ORF">ODALV1_LOCUS31734</name>
</gene>
<feature type="transmembrane region" description="Helical" evidence="1">
    <location>
        <begin position="210"/>
        <end position="236"/>
    </location>
</feature>
<keyword evidence="1" id="KW-0472">Membrane</keyword>
<keyword evidence="1" id="KW-0812">Transmembrane</keyword>
<accession>A0ABP1SBC2</accession>
<keyword evidence="1" id="KW-1133">Transmembrane helix</keyword>
<comment type="caution">
    <text evidence="2">The sequence shown here is derived from an EMBL/GenBank/DDBJ whole genome shotgun (WGS) entry which is preliminary data.</text>
</comment>
<dbReference type="Proteomes" id="UP001642540">
    <property type="component" value="Unassembled WGS sequence"/>
</dbReference>
<feature type="transmembrane region" description="Helical" evidence="1">
    <location>
        <begin position="326"/>
        <end position="354"/>
    </location>
</feature>
<name>A0ABP1SBC2_9HEXA</name>
<organism evidence="2 3">
    <name type="scientific">Orchesella dallaii</name>
    <dbReference type="NCBI Taxonomy" id="48710"/>
    <lineage>
        <taxon>Eukaryota</taxon>
        <taxon>Metazoa</taxon>
        <taxon>Ecdysozoa</taxon>
        <taxon>Arthropoda</taxon>
        <taxon>Hexapoda</taxon>
        <taxon>Collembola</taxon>
        <taxon>Entomobryomorpha</taxon>
        <taxon>Entomobryoidea</taxon>
        <taxon>Orchesellidae</taxon>
        <taxon>Orchesellinae</taxon>
        <taxon>Orchesella</taxon>
    </lineage>
</organism>
<protein>
    <recommendedName>
        <fullName evidence="4">Odorant receptor</fullName>
    </recommendedName>
</protein>
<proteinExistence type="predicted"/>
<evidence type="ECO:0000313" key="2">
    <source>
        <dbReference type="EMBL" id="CAL8149442.1"/>
    </source>
</evidence>
<keyword evidence="3" id="KW-1185">Reference proteome</keyword>
<dbReference type="EMBL" id="CAXLJM020000209">
    <property type="protein sequence ID" value="CAL8149442.1"/>
    <property type="molecule type" value="Genomic_DNA"/>
</dbReference>
<feature type="transmembrane region" description="Helical" evidence="1">
    <location>
        <begin position="290"/>
        <end position="314"/>
    </location>
</feature>
<sequence length="419" mass="48086">MLSPEYLDLISAIAWKVYEKIVTLQEFLWINLPIRWDSKKKQATYRTILRCLPYILFSIAQIPNYLYSFLILYRQVTPKYSDPRFSTSGAFIIAFGSLLNVFITFGSFANIYKRKEWCLCLNVVGKTRFSSTNIGKVNWFQKPLWKNITPIDILSNVIVGFLLILAYCGVFIGMFQDIDPIHYFFLDVPRGSTNWNILKYGIRPFVWGNWSMYILLTFFNTSISIIFLLLYGCLIIPRAPKLSRQNASINVIPTILSNLSVEQKLNLRQLEAAYKKYRQFQIFIRPANDAMYIVVPGGLALSAVMPIVCGVISIKGYSILSIGIFLLYPAVGIMAVILIITIIPIASGVFEIALHYKVHWRSRILRKEQRKRLRACRPMGIAAGPFGYVQRSLPMEILNSVVQYTCSIILTFSFDAHRQ</sequence>